<dbReference type="EMBL" id="JACEIP010000045">
    <property type="protein sequence ID" value="MBA4544553.1"/>
    <property type="molecule type" value="Genomic_DNA"/>
</dbReference>
<dbReference type="OrthoDB" id="2373083at2"/>
<evidence type="ECO:0000313" key="1">
    <source>
        <dbReference type="EMBL" id="MBA4544553.1"/>
    </source>
</evidence>
<organism evidence="1 2">
    <name type="scientific">Thermoactinomyces daqus</name>
    <dbReference type="NCBI Taxonomy" id="1329516"/>
    <lineage>
        <taxon>Bacteria</taxon>
        <taxon>Bacillati</taxon>
        <taxon>Bacillota</taxon>
        <taxon>Bacilli</taxon>
        <taxon>Bacillales</taxon>
        <taxon>Thermoactinomycetaceae</taxon>
        <taxon>Thermoactinomyces</taxon>
    </lineage>
</organism>
<name>A0A7W1XDI4_9BACL</name>
<sequence length="279" mass="32626">MSMGIVMDVFKKPTTRHNELLLHLYAFGMLSPDHLATLMETSKSTIINYVYRLNKNGEMVVSHYPPRSKRVREKLKGQPGAHMYSLGLDGLKVVEELLDIEADYQVKSLQKEHYWGIGETFCRLYSHLGFDSTMERIDWENTWEATKRFADAWHEKRGKDINDKFKYMKAKSQLPRPDLYMKIDGNGLYGEYDTGSEGITGRSAKVVPKMKLYIKWMVVLNDHTPIAWITDTESRRKSLQDAWQEIKQEPVYEELKESPEFFFPKMLFLTLDEVPQLIN</sequence>
<evidence type="ECO:0000313" key="2">
    <source>
        <dbReference type="Proteomes" id="UP000530514"/>
    </source>
</evidence>
<dbReference type="AlphaFoldDB" id="A0A7W1XDI4"/>
<dbReference type="RefSeq" id="WP_081944015.1">
    <property type="nucleotide sequence ID" value="NZ_JACEIP010000045.1"/>
</dbReference>
<comment type="caution">
    <text evidence="1">The sequence shown here is derived from an EMBL/GenBank/DDBJ whole genome shotgun (WGS) entry which is preliminary data.</text>
</comment>
<dbReference type="InterPro" id="IPR025855">
    <property type="entry name" value="Replic_Relax"/>
</dbReference>
<dbReference type="Proteomes" id="UP000530514">
    <property type="component" value="Unassembled WGS sequence"/>
</dbReference>
<proteinExistence type="predicted"/>
<keyword evidence="2" id="KW-1185">Reference proteome</keyword>
<dbReference type="Pfam" id="PF13814">
    <property type="entry name" value="Replic_Relax"/>
    <property type="match status" value="1"/>
</dbReference>
<gene>
    <name evidence="1" type="ORF">H1164_17120</name>
</gene>
<protein>
    <submittedName>
        <fullName evidence="1">Replication-relaxation family protein</fullName>
    </submittedName>
</protein>
<reference evidence="1 2" key="1">
    <citation type="submission" date="2020-07" db="EMBL/GenBank/DDBJ databases">
        <authorList>
            <person name="Feng H."/>
        </authorList>
    </citation>
    <scope>NUCLEOTIDE SEQUENCE [LARGE SCALE GENOMIC DNA]</scope>
    <source>
        <strain evidence="2">s-11</strain>
    </source>
</reference>
<accession>A0A7W1XDI4</accession>